<evidence type="ECO:0000256" key="4">
    <source>
        <dbReference type="SAM" id="MobiDB-lite"/>
    </source>
</evidence>
<dbReference type="CDD" id="cd12148">
    <property type="entry name" value="fungal_TF_MHR"/>
    <property type="match status" value="1"/>
</dbReference>
<reference evidence="6 7" key="1">
    <citation type="submission" date="2019-04" db="EMBL/GenBank/DDBJ databases">
        <title>Aspergillus burnettii sp. nov., novel species from soil in southeast Queensland.</title>
        <authorList>
            <person name="Gilchrist C.L.M."/>
            <person name="Pitt J.I."/>
            <person name="Lange L."/>
            <person name="Lacey H.J."/>
            <person name="Vuong D."/>
            <person name="Midgley D.J."/>
            <person name="Greenfield P."/>
            <person name="Bradbury M."/>
            <person name="Lacey E."/>
            <person name="Busk P.K."/>
            <person name="Pilgaard B."/>
            <person name="Chooi Y.H."/>
            <person name="Piggott A.M."/>
        </authorList>
    </citation>
    <scope>NUCLEOTIDE SEQUENCE [LARGE SCALE GENOMIC DNA]</scope>
    <source>
        <strain evidence="6 7">FRR 5400</strain>
    </source>
</reference>
<accession>A0A8H6AFT5</accession>
<dbReference type="SMART" id="SM00906">
    <property type="entry name" value="Fungal_trans"/>
    <property type="match status" value="1"/>
</dbReference>
<feature type="region of interest" description="Disordered" evidence="4">
    <location>
        <begin position="278"/>
        <end position="300"/>
    </location>
</feature>
<dbReference type="GO" id="GO:0003700">
    <property type="term" value="F:DNA-binding transcription factor activity"/>
    <property type="evidence" value="ECO:0007669"/>
    <property type="project" value="InterPro"/>
</dbReference>
<feature type="compositionally biased region" description="Polar residues" evidence="4">
    <location>
        <begin position="346"/>
        <end position="359"/>
    </location>
</feature>
<gene>
    <name evidence="6" type="ORF">ETB97_012546</name>
</gene>
<dbReference type="GO" id="GO:0006351">
    <property type="term" value="P:DNA-templated transcription"/>
    <property type="evidence" value="ECO:0007669"/>
    <property type="project" value="InterPro"/>
</dbReference>
<evidence type="ECO:0000256" key="3">
    <source>
        <dbReference type="ARBA" id="ARBA00023242"/>
    </source>
</evidence>
<evidence type="ECO:0000259" key="5">
    <source>
        <dbReference type="SMART" id="SM00906"/>
    </source>
</evidence>
<evidence type="ECO:0000313" key="6">
    <source>
        <dbReference type="EMBL" id="KAF5866380.1"/>
    </source>
</evidence>
<keyword evidence="7" id="KW-1185">Reference proteome</keyword>
<dbReference type="EMBL" id="SPNV01000009">
    <property type="protein sequence ID" value="KAF5866380.1"/>
    <property type="molecule type" value="Genomic_DNA"/>
</dbReference>
<feature type="compositionally biased region" description="Acidic residues" evidence="4">
    <location>
        <begin position="434"/>
        <end position="444"/>
    </location>
</feature>
<comment type="caution">
    <text evidence="6">The sequence shown here is derived from an EMBL/GenBank/DDBJ whole genome shotgun (WGS) entry which is preliminary data.</text>
</comment>
<proteinExistence type="predicted"/>
<keyword evidence="3" id="KW-0539">Nucleus</keyword>
<feature type="compositionally biased region" description="Acidic residues" evidence="4">
    <location>
        <begin position="404"/>
        <end position="414"/>
    </location>
</feature>
<feature type="compositionally biased region" description="Gly residues" evidence="4">
    <location>
        <begin position="415"/>
        <end position="424"/>
    </location>
</feature>
<evidence type="ECO:0000313" key="7">
    <source>
        <dbReference type="Proteomes" id="UP000541154"/>
    </source>
</evidence>
<dbReference type="PANTHER" id="PTHR46910:SF20">
    <property type="entry name" value="ZN(II)2CYS6 TRANSCRIPTION FACTOR (EUROFUNG)-RELATED"/>
    <property type="match status" value="1"/>
</dbReference>
<keyword evidence="1" id="KW-0805">Transcription regulation</keyword>
<sequence>MITRIRGRDLAFAGADPDASLETLVLLALYIAPLGQPRPAGILLAMAMRMLYNIGGNRNRPVRDETLEQRQHREHVRALFWLCYAIDKEMSLRECKTPLINDADCDLDLPATYVSTSSDRSFFPEPLSTKELLFPSDLRLALMKSKIQSLLYSDHGIAQPEARRIQYIRELDQELSDIKSNFPVTCQPEDVLDRSVPDSLLHDLSLRGVNIHLEYYYCLSKIHGASSTGGISSPQMEKVGEVPNVLLPAAAHEINGRRVIDPQSAVLTNIEVLAYLTANPPRRPPNPPPNSRHWIPSPDLRDHNTVVKEIHNYVSRLSPHLYNYPKYTHQTPEQLQQLAQSQSQSTDTPTLPPIQSNEPTPMDIALRDLITQLQPYGLTKGEVVTIVNLGVGASPPAEAAAGEEGQEGADEQGEGEGQVNGDGGMDVDVNGEGAEGEEELAEEDYGALALLDTVIEEREERLSNEDVAAILGIIRGTLGSGQGMNGAG</sequence>
<evidence type="ECO:0000256" key="2">
    <source>
        <dbReference type="ARBA" id="ARBA00023163"/>
    </source>
</evidence>
<dbReference type="AlphaFoldDB" id="A0A8H6AFT5"/>
<feature type="compositionally biased region" description="Pro residues" evidence="4">
    <location>
        <begin position="281"/>
        <end position="290"/>
    </location>
</feature>
<dbReference type="GO" id="GO:0003677">
    <property type="term" value="F:DNA binding"/>
    <property type="evidence" value="ECO:0007669"/>
    <property type="project" value="InterPro"/>
</dbReference>
<dbReference type="GO" id="GO:0008270">
    <property type="term" value="F:zinc ion binding"/>
    <property type="evidence" value="ECO:0007669"/>
    <property type="project" value="InterPro"/>
</dbReference>
<feature type="region of interest" description="Disordered" evidence="4">
    <location>
        <begin position="395"/>
        <end position="444"/>
    </location>
</feature>
<dbReference type="InterPro" id="IPR050987">
    <property type="entry name" value="AtrR-like"/>
</dbReference>
<evidence type="ECO:0000256" key="1">
    <source>
        <dbReference type="ARBA" id="ARBA00023015"/>
    </source>
</evidence>
<feature type="region of interest" description="Disordered" evidence="4">
    <location>
        <begin position="333"/>
        <end position="360"/>
    </location>
</feature>
<keyword evidence="2" id="KW-0804">Transcription</keyword>
<feature type="domain" description="Xylanolytic transcriptional activator regulatory" evidence="5">
    <location>
        <begin position="40"/>
        <end position="116"/>
    </location>
</feature>
<dbReference type="PANTHER" id="PTHR46910">
    <property type="entry name" value="TRANSCRIPTION FACTOR PDR1"/>
    <property type="match status" value="1"/>
</dbReference>
<dbReference type="Gene3D" id="1.20.1250.40">
    <property type="match status" value="1"/>
</dbReference>
<name>A0A8H6AFT5_PETAA</name>
<feature type="compositionally biased region" description="Low complexity" evidence="4">
    <location>
        <begin position="334"/>
        <end position="345"/>
    </location>
</feature>
<dbReference type="InterPro" id="IPR007219">
    <property type="entry name" value="XnlR_reg_dom"/>
</dbReference>
<protein>
    <recommendedName>
        <fullName evidence="5">Xylanolytic transcriptional activator regulatory domain-containing protein</fullName>
    </recommendedName>
</protein>
<dbReference type="Proteomes" id="UP000541154">
    <property type="component" value="Unassembled WGS sequence"/>
</dbReference>
<dbReference type="InterPro" id="IPR038324">
    <property type="entry name" value="Rpb4/RPC9_sf"/>
</dbReference>
<dbReference type="Pfam" id="PF04082">
    <property type="entry name" value="Fungal_trans"/>
    <property type="match status" value="1"/>
</dbReference>
<organism evidence="6 7">
    <name type="scientific">Petromyces alliaceus</name>
    <name type="common">Aspergillus alliaceus</name>
    <dbReference type="NCBI Taxonomy" id="209559"/>
    <lineage>
        <taxon>Eukaryota</taxon>
        <taxon>Fungi</taxon>
        <taxon>Dikarya</taxon>
        <taxon>Ascomycota</taxon>
        <taxon>Pezizomycotina</taxon>
        <taxon>Eurotiomycetes</taxon>
        <taxon>Eurotiomycetidae</taxon>
        <taxon>Eurotiales</taxon>
        <taxon>Aspergillaceae</taxon>
        <taxon>Aspergillus</taxon>
        <taxon>Aspergillus subgen. Circumdati</taxon>
    </lineage>
</organism>